<reference evidence="2" key="1">
    <citation type="submission" date="2018-05" db="EMBL/GenBank/DDBJ databases">
        <authorList>
            <person name="Lanie J.A."/>
            <person name="Ng W.-L."/>
            <person name="Kazmierczak K.M."/>
            <person name="Andrzejewski T.M."/>
            <person name="Davidsen T.M."/>
            <person name="Wayne K.J."/>
            <person name="Tettelin H."/>
            <person name="Glass J.I."/>
            <person name="Rusch D."/>
            <person name="Podicherti R."/>
            <person name="Tsui H.-C.T."/>
            <person name="Winkler M.E."/>
        </authorList>
    </citation>
    <scope>NUCLEOTIDE SEQUENCE</scope>
</reference>
<keyword evidence="1" id="KW-0812">Transmembrane</keyword>
<feature type="transmembrane region" description="Helical" evidence="1">
    <location>
        <begin position="21"/>
        <end position="44"/>
    </location>
</feature>
<sequence length="160" mass="17877">MSGSLPILHICLIQLIGKSDIGVRIMFVCFLLYAGLWGSVSLVYNNSEPLTVSQFIGGISTVIFLCLGYMEAFSMICRGFSFRIITDIYLNKALSLNEVITKYGDGKGIDWMIRKRIDSIEKLKMVSSNENCIKLESFFGRLIGWSGIYFKKIMKMGAGG</sequence>
<feature type="transmembrane region" description="Helical" evidence="1">
    <location>
        <begin position="50"/>
        <end position="70"/>
    </location>
</feature>
<dbReference type="EMBL" id="UINC01119238">
    <property type="protein sequence ID" value="SVC92917.1"/>
    <property type="molecule type" value="Genomic_DNA"/>
</dbReference>
<proteinExistence type="predicted"/>
<name>A0A382R6Y6_9ZZZZ</name>
<protein>
    <submittedName>
        <fullName evidence="2">Uncharacterized protein</fullName>
    </submittedName>
</protein>
<keyword evidence="1" id="KW-1133">Transmembrane helix</keyword>
<evidence type="ECO:0000256" key="1">
    <source>
        <dbReference type="SAM" id="Phobius"/>
    </source>
</evidence>
<gene>
    <name evidence="2" type="ORF">METZ01_LOCUS345771</name>
</gene>
<organism evidence="2">
    <name type="scientific">marine metagenome</name>
    <dbReference type="NCBI Taxonomy" id="408172"/>
    <lineage>
        <taxon>unclassified sequences</taxon>
        <taxon>metagenomes</taxon>
        <taxon>ecological metagenomes</taxon>
    </lineage>
</organism>
<evidence type="ECO:0000313" key="2">
    <source>
        <dbReference type="EMBL" id="SVC92917.1"/>
    </source>
</evidence>
<accession>A0A382R6Y6</accession>
<keyword evidence="1" id="KW-0472">Membrane</keyword>
<dbReference type="AlphaFoldDB" id="A0A382R6Y6"/>